<keyword evidence="1" id="KW-0238">DNA-binding</keyword>
<evidence type="ECO:0000313" key="3">
    <source>
        <dbReference type="EMBL" id="QGQ97525.1"/>
    </source>
</evidence>
<name>A0A6B8RPR7_9BACL</name>
<dbReference type="KEGG" id="ppsc:EHS13_22860"/>
<protein>
    <submittedName>
        <fullName evidence="3">MerR family transcriptional regulator</fullName>
    </submittedName>
</protein>
<evidence type="ECO:0000259" key="2">
    <source>
        <dbReference type="PROSITE" id="PS50937"/>
    </source>
</evidence>
<dbReference type="SUPFAM" id="SSF46955">
    <property type="entry name" value="Putative DNA-binding domain"/>
    <property type="match status" value="1"/>
</dbReference>
<dbReference type="GO" id="GO:0003700">
    <property type="term" value="F:DNA-binding transcription factor activity"/>
    <property type="evidence" value="ECO:0007669"/>
    <property type="project" value="InterPro"/>
</dbReference>
<dbReference type="GO" id="GO:0003677">
    <property type="term" value="F:DNA binding"/>
    <property type="evidence" value="ECO:0007669"/>
    <property type="project" value="UniProtKB-KW"/>
</dbReference>
<dbReference type="PANTHER" id="PTHR30204">
    <property type="entry name" value="REDOX-CYCLING DRUG-SENSING TRANSCRIPTIONAL ACTIVATOR SOXR"/>
    <property type="match status" value="1"/>
</dbReference>
<proteinExistence type="predicted"/>
<dbReference type="Gene3D" id="1.10.1660.10">
    <property type="match status" value="1"/>
</dbReference>
<sequence>MKKTWKVGELAKLTGLTIRTLRYYDQIGLFCPTGFSDSGHRLYYDSDIARLHQILALKELNLSLEEIKLVLLGQNYNPIEVVSQQIRRIKDNILSQQKLLGELEYVLSLMNIRETISVEEFTKLLQLMKKSPEKFFAERKLNWEKSLDQLGEFLNESPKRQPIKEE</sequence>
<gene>
    <name evidence="3" type="ORF">EHS13_22860</name>
</gene>
<dbReference type="PROSITE" id="PS00552">
    <property type="entry name" value="HTH_MERR_1"/>
    <property type="match status" value="1"/>
</dbReference>
<dbReference type="InterPro" id="IPR009061">
    <property type="entry name" value="DNA-bd_dom_put_sf"/>
</dbReference>
<accession>A0A6B8RPR7</accession>
<evidence type="ECO:0000313" key="4">
    <source>
        <dbReference type="Proteomes" id="UP000426246"/>
    </source>
</evidence>
<reference evidence="4" key="1">
    <citation type="submission" date="2018-11" db="EMBL/GenBank/DDBJ databases">
        <title>Complete genome sequence of Paenibacillus sp. ML311-T8.</title>
        <authorList>
            <person name="Nam Y.-D."/>
            <person name="Kang J."/>
            <person name="Chung W.-H."/>
            <person name="Park Y.S."/>
        </authorList>
    </citation>
    <scope>NUCLEOTIDE SEQUENCE [LARGE SCALE GENOMIC DNA]</scope>
    <source>
        <strain evidence="4">ML311-T8</strain>
    </source>
</reference>
<dbReference type="PRINTS" id="PR00040">
    <property type="entry name" value="HTHMERR"/>
</dbReference>
<dbReference type="EMBL" id="CP034235">
    <property type="protein sequence ID" value="QGQ97525.1"/>
    <property type="molecule type" value="Genomic_DNA"/>
</dbReference>
<keyword evidence="4" id="KW-1185">Reference proteome</keyword>
<feature type="domain" description="HTH merR-type" evidence="2">
    <location>
        <begin position="4"/>
        <end position="73"/>
    </location>
</feature>
<dbReference type="SMART" id="SM00422">
    <property type="entry name" value="HTH_MERR"/>
    <property type="match status" value="1"/>
</dbReference>
<evidence type="ECO:0000256" key="1">
    <source>
        <dbReference type="ARBA" id="ARBA00023125"/>
    </source>
</evidence>
<dbReference type="PANTHER" id="PTHR30204:SF90">
    <property type="entry name" value="HTH-TYPE TRANSCRIPTIONAL ACTIVATOR MTA"/>
    <property type="match status" value="1"/>
</dbReference>
<dbReference type="PROSITE" id="PS50937">
    <property type="entry name" value="HTH_MERR_2"/>
    <property type="match status" value="1"/>
</dbReference>
<dbReference type="OrthoDB" id="1894615at2"/>
<dbReference type="AlphaFoldDB" id="A0A6B8RPR7"/>
<dbReference type="Pfam" id="PF13411">
    <property type="entry name" value="MerR_1"/>
    <property type="match status" value="1"/>
</dbReference>
<dbReference type="RefSeq" id="WP_155702630.1">
    <property type="nucleotide sequence ID" value="NZ_CP034235.1"/>
</dbReference>
<dbReference type="InterPro" id="IPR000551">
    <property type="entry name" value="MerR-type_HTH_dom"/>
</dbReference>
<dbReference type="InterPro" id="IPR047057">
    <property type="entry name" value="MerR_fam"/>
</dbReference>
<dbReference type="Proteomes" id="UP000426246">
    <property type="component" value="Chromosome"/>
</dbReference>
<organism evidence="3 4">
    <name type="scientific">Paenibacillus psychroresistens</name>
    <dbReference type="NCBI Taxonomy" id="1778678"/>
    <lineage>
        <taxon>Bacteria</taxon>
        <taxon>Bacillati</taxon>
        <taxon>Bacillota</taxon>
        <taxon>Bacilli</taxon>
        <taxon>Bacillales</taxon>
        <taxon>Paenibacillaceae</taxon>
        <taxon>Paenibacillus</taxon>
    </lineage>
</organism>